<keyword evidence="2" id="KW-1185">Reference proteome</keyword>
<dbReference type="Proteomes" id="UP000282087">
    <property type="component" value="Unassembled WGS sequence"/>
</dbReference>
<name>A0A3M6V8Q8_9STRA</name>
<gene>
    <name evidence="1" type="ORF">DD238_008202</name>
</gene>
<sequence length="267" mass="29861">MNLRYTNARMTNTCDGGRFDVPLYCAFSKEESAVCDKLDVGNYVGNGIVYAVDNAKIPPQASVLLLNSKLDAQAPQKFAKHLLKVLDGDKKELITFEDSVHIAMISTHLGQGSKTCGMKLLVSYVTNDGDLERLEKSCVDEMPAKRFIPNSLQTTLQNLITQFDENPKSTCAAFVGKLISDQSSKPASYNLRQTLRNLLLNAGWRTLFPPLVYRLKSLRGQGCRRVEICKLIVETNAQVNNDDSSYVLLYYLISLSEMWERPPPSIK</sequence>
<dbReference type="AlphaFoldDB" id="A0A3M6V8Q8"/>
<protein>
    <recommendedName>
        <fullName evidence="3">Peptidase S33 tripeptidyl aminopeptidase-like C-terminal domain-containing protein</fullName>
    </recommendedName>
</protein>
<evidence type="ECO:0008006" key="3">
    <source>
        <dbReference type="Google" id="ProtNLM"/>
    </source>
</evidence>
<evidence type="ECO:0000313" key="1">
    <source>
        <dbReference type="EMBL" id="RMX62373.1"/>
    </source>
</evidence>
<dbReference type="EMBL" id="QLLG01000678">
    <property type="protein sequence ID" value="RMX62373.1"/>
    <property type="molecule type" value="Genomic_DNA"/>
</dbReference>
<comment type="caution">
    <text evidence="1">The sequence shown here is derived from an EMBL/GenBank/DDBJ whole genome shotgun (WGS) entry which is preliminary data.</text>
</comment>
<evidence type="ECO:0000313" key="2">
    <source>
        <dbReference type="Proteomes" id="UP000282087"/>
    </source>
</evidence>
<reference evidence="1 2" key="1">
    <citation type="submission" date="2018-06" db="EMBL/GenBank/DDBJ databases">
        <title>Comparative genomics of downy mildews reveals potential adaptations to biotrophy.</title>
        <authorList>
            <person name="Fletcher K."/>
            <person name="Klosterman S.J."/>
            <person name="Derevnina L."/>
            <person name="Martin F."/>
            <person name="Koike S."/>
            <person name="Reyes Chin-Wo S."/>
            <person name="Mou B."/>
            <person name="Michelmore R."/>
        </authorList>
    </citation>
    <scope>NUCLEOTIDE SEQUENCE [LARGE SCALE GENOMIC DNA]</scope>
    <source>
        <strain evidence="1 2">R14</strain>
    </source>
</reference>
<accession>A0A3M6V8Q8</accession>
<dbReference type="STRING" id="542832.A0A3M6V8Q8"/>
<proteinExistence type="predicted"/>
<dbReference type="VEuPathDB" id="FungiDB:DD237_008529"/>
<organism evidence="1 2">
    <name type="scientific">Peronospora effusa</name>
    <dbReference type="NCBI Taxonomy" id="542832"/>
    <lineage>
        <taxon>Eukaryota</taxon>
        <taxon>Sar</taxon>
        <taxon>Stramenopiles</taxon>
        <taxon>Oomycota</taxon>
        <taxon>Peronosporomycetes</taxon>
        <taxon>Peronosporales</taxon>
        <taxon>Peronosporaceae</taxon>
        <taxon>Peronospora</taxon>
    </lineage>
</organism>